<dbReference type="KEGG" id="sgu:SGLAU_10070"/>
<gene>
    <name evidence="1" type="ORF">SGLAU_10070</name>
</gene>
<dbReference type="AlphaFoldDB" id="A0A089XA73"/>
<reference evidence="2" key="1">
    <citation type="journal article" date="2015" name="J. Biotechnol.">
        <title>Complete genome sequence of the actinobacterium Streptomyces glaucescens GLA.O (DSM 40922) consisting of a linear chromosome and one linear plasmid.</title>
        <authorList>
            <person name="Ortseifen V."/>
            <person name="Winkler A."/>
            <person name="Albersmeier A."/>
            <person name="Wendler S."/>
            <person name="Puhler A."/>
            <person name="Kalinowski J."/>
            <person name="Ruckert C."/>
        </authorList>
    </citation>
    <scope>NUCLEOTIDE SEQUENCE [LARGE SCALE GENOMIC DNA]</scope>
    <source>
        <strain evidence="2">DSM 40922 / GLA O</strain>
    </source>
</reference>
<dbReference type="EMBL" id="CP009438">
    <property type="protein sequence ID" value="AIR98024.1"/>
    <property type="molecule type" value="Genomic_DNA"/>
</dbReference>
<evidence type="ECO:0000313" key="1">
    <source>
        <dbReference type="EMBL" id="AIR98024.1"/>
    </source>
</evidence>
<evidence type="ECO:0000313" key="2">
    <source>
        <dbReference type="Proteomes" id="UP000029482"/>
    </source>
</evidence>
<protein>
    <submittedName>
        <fullName evidence="1">Uncharacterized protein</fullName>
    </submittedName>
</protein>
<keyword evidence="2" id="KW-1185">Reference proteome</keyword>
<sequence length="45" mass="4862">MYEIPNEVTQWSQGSVEVACVTRQVLVPVLVPVRGRAVAAPRGTP</sequence>
<dbReference type="Proteomes" id="UP000029482">
    <property type="component" value="Chromosome"/>
</dbReference>
<accession>A0A089XA73</accession>
<name>A0A089XA73_STRGA</name>
<proteinExistence type="predicted"/>
<dbReference type="HOGENOM" id="CLU_3205797_0_0_11"/>
<organism evidence="1 2">
    <name type="scientific">Streptomyces glaucescens</name>
    <dbReference type="NCBI Taxonomy" id="1907"/>
    <lineage>
        <taxon>Bacteria</taxon>
        <taxon>Bacillati</taxon>
        <taxon>Actinomycetota</taxon>
        <taxon>Actinomycetes</taxon>
        <taxon>Kitasatosporales</taxon>
        <taxon>Streptomycetaceae</taxon>
        <taxon>Streptomyces</taxon>
    </lineage>
</organism>